<organism evidence="1 2">
    <name type="scientific">Mycoplasma haemocanis (strain Illinois)</name>
    <dbReference type="NCBI Taxonomy" id="1111676"/>
    <lineage>
        <taxon>Bacteria</taxon>
        <taxon>Bacillati</taxon>
        <taxon>Mycoplasmatota</taxon>
        <taxon>Mollicutes</taxon>
        <taxon>Mycoplasmataceae</taxon>
        <taxon>Mycoplasma</taxon>
    </lineage>
</organism>
<sequence length="205" mass="22918">MSKLILPVIGGVGVVGFGAYMMTPRGTEITFKNKYKNAILGTTDNAALWNSKFTLLNGKTVRHPKLRLAVIKYSSDSEYAKTLHKEGCKEIYNAPVKHSEYRKDFKDYCSKNLKDEIGNKWITEENNGSKWTAKLTSLKSHDSNNGELDGTLKRIKTSISGDNNNTFDDTKRGDLKAWCTSAGAEIFESPESDLFKLVKLYCSEA</sequence>
<accession>H6N7D9</accession>
<protein>
    <submittedName>
        <fullName evidence="1">Uncharacterized protein</fullName>
    </submittedName>
</protein>
<gene>
    <name evidence="1" type="ordered locus">MHC_03505</name>
</gene>
<evidence type="ECO:0000313" key="1">
    <source>
        <dbReference type="EMBL" id="AEW45561.1"/>
    </source>
</evidence>
<dbReference type="HOGENOM" id="CLU_096783_0_0_14"/>
<dbReference type="KEGG" id="mhe:MHC_03505"/>
<proteinExistence type="predicted"/>
<name>H6N7D9_MYCHN</name>
<dbReference type="STRING" id="1111676.MHC_03505"/>
<reference evidence="1 2" key="1">
    <citation type="journal article" date="2012" name="J. Bacteriol.">
        <title>Complete genome sequence of Mycoplasma haemocanis strain Illinois.</title>
        <authorList>
            <person name="do Nascimento N.C."/>
            <person name="Guimaraes A.M."/>
            <person name="Santos A.P."/>
            <person name="Sanmiguel P.J."/>
            <person name="Messick J.B."/>
        </authorList>
    </citation>
    <scope>NUCLEOTIDE SEQUENCE [LARGE SCALE GENOMIC DNA]</scope>
    <source>
        <strain evidence="1 2">Illinois</strain>
    </source>
</reference>
<dbReference type="OrthoDB" id="9825254at2"/>
<dbReference type="AlphaFoldDB" id="H6N7D9"/>
<dbReference type="Proteomes" id="UP000009135">
    <property type="component" value="Chromosome"/>
</dbReference>
<keyword evidence="2" id="KW-1185">Reference proteome</keyword>
<evidence type="ECO:0000313" key="2">
    <source>
        <dbReference type="Proteomes" id="UP000009135"/>
    </source>
</evidence>
<dbReference type="EMBL" id="CP003199">
    <property type="protein sequence ID" value="AEW45561.1"/>
    <property type="molecule type" value="Genomic_DNA"/>
</dbReference>